<evidence type="ECO:0000313" key="11">
    <source>
        <dbReference type="EMBL" id="KAB1440224.1"/>
    </source>
</evidence>
<dbReference type="PIRSF" id="PIRSF002465">
    <property type="entry name" value="Phsphlp_syn_PlsX"/>
    <property type="match status" value="1"/>
</dbReference>
<keyword evidence="2 10" id="KW-0963">Cytoplasm</keyword>
<keyword evidence="4 10" id="KW-0808">Transferase</keyword>
<comment type="catalytic activity">
    <reaction evidence="1 10">
        <text>a fatty acyl-[ACP] + phosphate = an acyl phosphate + holo-[ACP]</text>
        <dbReference type="Rhea" id="RHEA:42292"/>
        <dbReference type="Rhea" id="RHEA-COMP:9685"/>
        <dbReference type="Rhea" id="RHEA-COMP:14125"/>
        <dbReference type="ChEBI" id="CHEBI:43474"/>
        <dbReference type="ChEBI" id="CHEBI:59918"/>
        <dbReference type="ChEBI" id="CHEBI:64479"/>
        <dbReference type="ChEBI" id="CHEBI:138651"/>
        <dbReference type="EC" id="2.3.1.274"/>
    </reaction>
</comment>
<keyword evidence="6 10" id="KW-0594">Phospholipid biosynthesis</keyword>
<dbReference type="Gene3D" id="3.40.718.10">
    <property type="entry name" value="Isopropylmalate Dehydrogenase"/>
    <property type="match status" value="1"/>
</dbReference>
<proteinExistence type="inferred from homology"/>
<dbReference type="Proteomes" id="UP000461768">
    <property type="component" value="Unassembled WGS sequence"/>
</dbReference>
<reference evidence="11 12" key="1">
    <citation type="submission" date="2019-09" db="EMBL/GenBank/DDBJ databases">
        <authorList>
            <person name="Valk L.C."/>
        </authorList>
    </citation>
    <scope>NUCLEOTIDE SEQUENCE [LARGE SCALE GENOMIC DNA]</scope>
    <source>
        <strain evidence="11">GalUA</strain>
    </source>
</reference>
<evidence type="ECO:0000256" key="3">
    <source>
        <dbReference type="ARBA" id="ARBA00022516"/>
    </source>
</evidence>
<comment type="caution">
    <text evidence="11">The sequence shown here is derived from an EMBL/GenBank/DDBJ whole genome shotgun (WGS) entry which is preliminary data.</text>
</comment>
<dbReference type="GO" id="GO:0005737">
    <property type="term" value="C:cytoplasm"/>
    <property type="evidence" value="ECO:0007669"/>
    <property type="project" value="UniProtKB-SubCell"/>
</dbReference>
<dbReference type="Pfam" id="PF02504">
    <property type="entry name" value="FA_synthesis"/>
    <property type="match status" value="1"/>
</dbReference>
<reference evidence="11 12" key="2">
    <citation type="submission" date="2020-02" db="EMBL/GenBank/DDBJ databases">
        <title>Candidatus Galacturonibacter soehngenii shows hetero-acetogenic catabolism of galacturonic acid but lacks a canonical carbon monoxide dehydrogenase/acetyl-CoA synthase complex.</title>
        <authorList>
            <person name="Diender M."/>
            <person name="Stouten G.R."/>
            <person name="Petersen J.F."/>
            <person name="Nielsen P.H."/>
            <person name="Dueholm M.S."/>
            <person name="Pronk J.T."/>
            <person name="Van Loosdrecht M.C.M."/>
        </authorList>
    </citation>
    <scope>NUCLEOTIDE SEQUENCE [LARGE SCALE GENOMIC DNA]</scope>
    <source>
        <strain evidence="11">GalUA</strain>
    </source>
</reference>
<protein>
    <recommendedName>
        <fullName evidence="8 10">Phosphate acyltransferase</fullName>
        <ecNumber evidence="8 10">2.3.1.274</ecNumber>
    </recommendedName>
    <alternativeName>
        <fullName evidence="10">Acyl-ACP phosphotransacylase</fullName>
    </alternativeName>
    <alternativeName>
        <fullName evidence="10">Acyl-[acyl-carrier-protein]--phosphate acyltransferase</fullName>
    </alternativeName>
    <alternativeName>
        <fullName evidence="10">Phosphate-acyl-ACP acyltransferase</fullName>
    </alternativeName>
</protein>
<evidence type="ECO:0000256" key="9">
    <source>
        <dbReference type="ARBA" id="ARBA00046608"/>
    </source>
</evidence>
<organism evidence="11 12">
    <name type="scientific">Candidatus Galacturonatibacter soehngenii</name>
    <dbReference type="NCBI Taxonomy" id="2307010"/>
    <lineage>
        <taxon>Bacteria</taxon>
        <taxon>Bacillati</taxon>
        <taxon>Bacillota</taxon>
        <taxon>Clostridia</taxon>
        <taxon>Lachnospirales</taxon>
        <taxon>Lachnospiraceae</taxon>
        <taxon>Candidatus Galacturonatibacter</taxon>
    </lineage>
</organism>
<accession>A0A7V7QN89</accession>
<dbReference type="HAMAP" id="MF_00019">
    <property type="entry name" value="PlsX"/>
    <property type="match status" value="1"/>
</dbReference>
<gene>
    <name evidence="10 11" type="primary">plsX</name>
    <name evidence="11" type="ORF">F7O84_05945</name>
</gene>
<comment type="subunit">
    <text evidence="9 10">Homodimer. Probably interacts with PlsY.</text>
</comment>
<keyword evidence="5 10" id="KW-0443">Lipid metabolism</keyword>
<dbReference type="NCBIfam" id="TIGR00182">
    <property type="entry name" value="plsX"/>
    <property type="match status" value="1"/>
</dbReference>
<dbReference type="EC" id="2.3.1.274" evidence="8 10"/>
<dbReference type="GO" id="GO:0043811">
    <property type="term" value="F:phosphate:acyl-[acyl carrier protein] acyltransferase activity"/>
    <property type="evidence" value="ECO:0007669"/>
    <property type="project" value="UniProtKB-UniRule"/>
</dbReference>
<evidence type="ECO:0000256" key="6">
    <source>
        <dbReference type="ARBA" id="ARBA00023209"/>
    </source>
</evidence>
<evidence type="ECO:0000256" key="2">
    <source>
        <dbReference type="ARBA" id="ARBA00022490"/>
    </source>
</evidence>
<evidence type="ECO:0000256" key="4">
    <source>
        <dbReference type="ARBA" id="ARBA00022679"/>
    </source>
</evidence>
<dbReference type="InterPro" id="IPR003664">
    <property type="entry name" value="FA_synthesis"/>
</dbReference>
<evidence type="ECO:0000256" key="8">
    <source>
        <dbReference type="ARBA" id="ARBA00024069"/>
    </source>
</evidence>
<comment type="subcellular location">
    <subcellularLocation>
        <location evidence="10">Cytoplasm</location>
    </subcellularLocation>
    <text evidence="10">Associated with the membrane possibly through PlsY.</text>
</comment>
<evidence type="ECO:0000256" key="10">
    <source>
        <dbReference type="HAMAP-Rule" id="MF_00019"/>
    </source>
</evidence>
<evidence type="ECO:0000256" key="5">
    <source>
        <dbReference type="ARBA" id="ARBA00023098"/>
    </source>
</evidence>
<sequence>MVKVAVDAMGGDNAPGEIIKGAIDAINKMSNIKVFLIGKEEEIKTELKKYEYNKEQLEIMHTTEVIATEEPPVMAIRRKKDSSLVKAMNMVKNQEADALVSAGSSGAILVGGQVIVGRIKGIERPPLAPLIPTAKGVSLLVDCGANVDARASHLVQFAKMGSIYMENALGIKNPKVAIVNIGAEEEKGNMLVKETFPLLKECNDINFIGSIEARDIPSGYADVIVCEAFVGNVILKLYEGVGATLISKIKGGMMSTLRSKIGALLVKPALKETLKSFDASEYGGAPLLGLNGLVVKTHGSSKAKEVTNSIIQCVTFKNQKINEKIKANIIMKDE</sequence>
<dbReference type="PANTHER" id="PTHR30100">
    <property type="entry name" value="FATTY ACID/PHOSPHOLIPID SYNTHESIS PROTEIN PLSX"/>
    <property type="match status" value="1"/>
</dbReference>
<dbReference type="SUPFAM" id="SSF53659">
    <property type="entry name" value="Isocitrate/Isopropylmalate dehydrogenase-like"/>
    <property type="match status" value="1"/>
</dbReference>
<dbReference type="GO" id="GO:0006633">
    <property type="term" value="P:fatty acid biosynthetic process"/>
    <property type="evidence" value="ECO:0007669"/>
    <property type="project" value="UniProtKB-UniRule"/>
</dbReference>
<dbReference type="EMBL" id="WAGX01000004">
    <property type="protein sequence ID" value="KAB1440224.1"/>
    <property type="molecule type" value="Genomic_DNA"/>
</dbReference>
<dbReference type="AlphaFoldDB" id="A0A7V7QN89"/>
<keyword evidence="11" id="KW-0012">Acyltransferase</keyword>
<dbReference type="PANTHER" id="PTHR30100:SF1">
    <property type="entry name" value="PHOSPHATE ACYLTRANSFERASE"/>
    <property type="match status" value="1"/>
</dbReference>
<keyword evidence="7 10" id="KW-1208">Phospholipid metabolism</keyword>
<keyword evidence="3 10" id="KW-0444">Lipid biosynthesis</keyword>
<evidence type="ECO:0000313" key="12">
    <source>
        <dbReference type="Proteomes" id="UP000461768"/>
    </source>
</evidence>
<keyword evidence="12" id="KW-1185">Reference proteome</keyword>
<dbReference type="UniPathway" id="UPA00085"/>
<dbReference type="InterPro" id="IPR012281">
    <property type="entry name" value="Phospholipid_synth_PlsX-like"/>
</dbReference>
<comment type="function">
    <text evidence="10">Catalyzes the reversible formation of acyl-phosphate (acyl-PO(4)) from acyl-[acyl-carrier-protein] (acyl-ACP). This enzyme utilizes acyl-ACP as fatty acyl donor, but not acyl-CoA.</text>
</comment>
<comment type="pathway">
    <text evidence="10">Lipid metabolism; phospholipid metabolism.</text>
</comment>
<evidence type="ECO:0000256" key="1">
    <source>
        <dbReference type="ARBA" id="ARBA00001232"/>
    </source>
</evidence>
<evidence type="ECO:0000256" key="7">
    <source>
        <dbReference type="ARBA" id="ARBA00023264"/>
    </source>
</evidence>
<name>A0A7V7QN89_9FIRM</name>
<comment type="similarity">
    <text evidence="10">Belongs to the PlsX family.</text>
</comment>
<dbReference type="GO" id="GO:0008654">
    <property type="term" value="P:phospholipid biosynthetic process"/>
    <property type="evidence" value="ECO:0007669"/>
    <property type="project" value="UniProtKB-KW"/>
</dbReference>
<dbReference type="OrthoDB" id="9806408at2"/>